<dbReference type="PRINTS" id="PR00260">
    <property type="entry name" value="CHEMTRNSDUCR"/>
</dbReference>
<evidence type="ECO:0000256" key="4">
    <source>
        <dbReference type="ARBA" id="ARBA00022500"/>
    </source>
</evidence>
<feature type="transmembrane region" description="Helical" evidence="11">
    <location>
        <begin position="9"/>
        <end position="30"/>
    </location>
</feature>
<gene>
    <name evidence="14" type="ORF">C7R93_26220</name>
</gene>
<feature type="transmembrane region" description="Helical" evidence="11">
    <location>
        <begin position="300"/>
        <end position="322"/>
    </location>
</feature>
<evidence type="ECO:0000313" key="15">
    <source>
        <dbReference type="Proteomes" id="UP000240419"/>
    </source>
</evidence>
<dbReference type="PANTHER" id="PTHR32089:SF114">
    <property type="entry name" value="METHYL-ACCEPTING CHEMOTAXIS PROTEIN MCPB"/>
    <property type="match status" value="1"/>
</dbReference>
<dbReference type="AlphaFoldDB" id="A0A2P7UKR8"/>
<evidence type="ECO:0000313" key="14">
    <source>
        <dbReference type="EMBL" id="PSJ87592.1"/>
    </source>
</evidence>
<dbReference type="FunFam" id="1.10.287.950:FF:000001">
    <property type="entry name" value="Methyl-accepting chemotaxis sensory transducer"/>
    <property type="match status" value="1"/>
</dbReference>
<dbReference type="GO" id="GO:0005886">
    <property type="term" value="C:plasma membrane"/>
    <property type="evidence" value="ECO:0007669"/>
    <property type="project" value="UniProtKB-SubCell"/>
</dbReference>
<keyword evidence="3" id="KW-0488">Methylation</keyword>
<dbReference type="Pfam" id="PF00015">
    <property type="entry name" value="MCPsignal"/>
    <property type="match status" value="1"/>
</dbReference>
<dbReference type="Pfam" id="PF02743">
    <property type="entry name" value="dCache_1"/>
    <property type="match status" value="1"/>
</dbReference>
<accession>A0A2P7UKR8</accession>
<dbReference type="Gene3D" id="1.10.287.950">
    <property type="entry name" value="Methyl-accepting chemotaxis protein"/>
    <property type="match status" value="1"/>
</dbReference>
<sequence>MRVSIKQRLIAAFLAIILIPIGVISSFVYVNMKERIRTYFIESTTKEVAQVDNAINLHFDSIRENVNLIAGSPLLKSADNTITSYMDKPTKTKHTPLQNGGVEAAIFQDFLRFVDSHPNTAFIYLATKYGGYIQWPTDDVIPNYDPRTRDWYKTPMENPGKVITTDPYLYLGDNSIVISNVTMLKDDKGEPLGVVGLDVSLKGLTDIMKDIKIGKTGYLMLVGKDGTILANPKNPELNSKNLKDTQIPELAAIMENTSSSFEVTMNDTEYLANVFTSDKTGWKYISFIEKDELSAEANQIGFIIGALSIFFALLAAVASVLFSHKFTKPLLAIVDQITQIGRGDFTSELPKNLLTRKDEIGMLGQSIQVMQVSIQGLIREVQKAVNTLSTSSDNVSVRLADNVDTANKISTTIQEVASGAQNQLRGTEESARAMEEMTIGIQRVAETTSIISEASTSTADEAQLGNQSIQKAIQQMDSIRGSVEHSVSVVKQLGERSKEIVQIIDVITGIASQTNLLALNAAIEAARAGEHGRGFAVVADEVRKLAEQSDGSARQIANLIQEIQADTTMAVNSMDSVNQDVQEGLSTVLESGEAFYRILQEIRQITDQIQEVSAVSEQMSAGSEQVAASVDDTAQIARISARNAENLAASSKGQLATMEEFAVSFESLNHMARELERMITKFKI</sequence>
<dbReference type="CDD" id="cd12912">
    <property type="entry name" value="PDC2_MCP_like"/>
    <property type="match status" value="1"/>
</dbReference>
<evidence type="ECO:0000256" key="2">
    <source>
        <dbReference type="ARBA" id="ARBA00022475"/>
    </source>
</evidence>
<comment type="similarity">
    <text evidence="9">Belongs to the methyl-accepting chemotaxis (MCP) protein family.</text>
</comment>
<dbReference type="Pfam" id="PF00672">
    <property type="entry name" value="HAMP"/>
    <property type="match status" value="1"/>
</dbReference>
<protein>
    <submittedName>
        <fullName evidence="14">Methyl-accepting chemotaxis protein</fullName>
    </submittedName>
</protein>
<dbReference type="CDD" id="cd06225">
    <property type="entry name" value="HAMP"/>
    <property type="match status" value="1"/>
</dbReference>
<dbReference type="SMART" id="SM00304">
    <property type="entry name" value="HAMP"/>
    <property type="match status" value="1"/>
</dbReference>
<dbReference type="GO" id="GO:0004888">
    <property type="term" value="F:transmembrane signaling receptor activity"/>
    <property type="evidence" value="ECO:0007669"/>
    <property type="project" value="InterPro"/>
</dbReference>
<evidence type="ECO:0000256" key="7">
    <source>
        <dbReference type="ARBA" id="ARBA00023136"/>
    </source>
</evidence>
<dbReference type="SMART" id="SM00283">
    <property type="entry name" value="MA"/>
    <property type="match status" value="1"/>
</dbReference>
<evidence type="ECO:0000256" key="3">
    <source>
        <dbReference type="ARBA" id="ARBA00022481"/>
    </source>
</evidence>
<comment type="subcellular location">
    <subcellularLocation>
        <location evidence="1">Cell membrane</location>
        <topology evidence="1">Multi-pass membrane protein</topology>
    </subcellularLocation>
</comment>
<feature type="domain" description="HAMP" evidence="13">
    <location>
        <begin position="324"/>
        <end position="379"/>
    </location>
</feature>
<dbReference type="InterPro" id="IPR004090">
    <property type="entry name" value="Chemotax_Me-accpt_rcpt"/>
</dbReference>
<reference evidence="14 15" key="1">
    <citation type="submission" date="2018-03" db="EMBL/GenBank/DDBJ databases">
        <title>Brevisbacillus phylogenomics.</title>
        <authorList>
            <person name="Dunlap C."/>
        </authorList>
    </citation>
    <scope>NUCLEOTIDE SEQUENCE [LARGE SCALE GENOMIC DNA]</scope>
    <source>
        <strain evidence="14 15">NRRL NRS-1210</strain>
    </source>
</reference>
<keyword evidence="7 11" id="KW-0472">Membrane</keyword>
<dbReference type="InterPro" id="IPR004089">
    <property type="entry name" value="MCPsignal_dom"/>
</dbReference>
<dbReference type="SUPFAM" id="SSF58104">
    <property type="entry name" value="Methyl-accepting chemotaxis protein (MCP) signaling domain"/>
    <property type="match status" value="1"/>
</dbReference>
<dbReference type="CDD" id="cd11386">
    <property type="entry name" value="MCP_signal"/>
    <property type="match status" value="1"/>
</dbReference>
<dbReference type="PANTHER" id="PTHR32089">
    <property type="entry name" value="METHYL-ACCEPTING CHEMOTAXIS PROTEIN MCPB"/>
    <property type="match status" value="1"/>
</dbReference>
<keyword evidence="6 11" id="KW-1133">Transmembrane helix</keyword>
<dbReference type="GO" id="GO:0007165">
    <property type="term" value="P:signal transduction"/>
    <property type="evidence" value="ECO:0007669"/>
    <property type="project" value="UniProtKB-KW"/>
</dbReference>
<dbReference type="Proteomes" id="UP000240419">
    <property type="component" value="Unassembled WGS sequence"/>
</dbReference>
<dbReference type="PROSITE" id="PS50111">
    <property type="entry name" value="CHEMOTAXIS_TRANSDUC_2"/>
    <property type="match status" value="1"/>
</dbReference>
<dbReference type="EMBL" id="PXZM01000048">
    <property type="protein sequence ID" value="PSJ87592.1"/>
    <property type="molecule type" value="Genomic_DNA"/>
</dbReference>
<dbReference type="GO" id="GO:0006935">
    <property type="term" value="P:chemotaxis"/>
    <property type="evidence" value="ECO:0007669"/>
    <property type="project" value="UniProtKB-KW"/>
</dbReference>
<dbReference type="SUPFAM" id="SSF103190">
    <property type="entry name" value="Sensory domain-like"/>
    <property type="match status" value="1"/>
</dbReference>
<feature type="domain" description="Methyl-accepting transducer" evidence="12">
    <location>
        <begin position="398"/>
        <end position="634"/>
    </location>
</feature>
<dbReference type="RefSeq" id="WP_106841553.1">
    <property type="nucleotide sequence ID" value="NZ_JBCNIW010000018.1"/>
</dbReference>
<dbReference type="CDD" id="cd12913">
    <property type="entry name" value="PDC1_MCP_like"/>
    <property type="match status" value="1"/>
</dbReference>
<keyword evidence="15" id="KW-1185">Reference proteome</keyword>
<organism evidence="14 15">
    <name type="scientific">Brevibacillus fortis</name>
    <dbReference type="NCBI Taxonomy" id="2126352"/>
    <lineage>
        <taxon>Bacteria</taxon>
        <taxon>Bacillati</taxon>
        <taxon>Bacillota</taxon>
        <taxon>Bacilli</taxon>
        <taxon>Bacillales</taxon>
        <taxon>Paenibacillaceae</taxon>
        <taxon>Brevibacillus</taxon>
    </lineage>
</organism>
<dbReference type="Gene3D" id="3.30.450.20">
    <property type="entry name" value="PAS domain"/>
    <property type="match status" value="2"/>
</dbReference>
<evidence type="ECO:0000256" key="10">
    <source>
        <dbReference type="PROSITE-ProRule" id="PRU00284"/>
    </source>
</evidence>
<proteinExistence type="inferred from homology"/>
<dbReference type="InterPro" id="IPR033479">
    <property type="entry name" value="dCache_1"/>
</dbReference>
<evidence type="ECO:0000256" key="6">
    <source>
        <dbReference type="ARBA" id="ARBA00022989"/>
    </source>
</evidence>
<keyword evidence="4" id="KW-0145">Chemotaxis</keyword>
<dbReference type="InterPro" id="IPR029151">
    <property type="entry name" value="Sensor-like_sf"/>
</dbReference>
<dbReference type="InterPro" id="IPR003660">
    <property type="entry name" value="HAMP_dom"/>
</dbReference>
<keyword evidence="2" id="KW-1003">Cell membrane</keyword>
<dbReference type="PROSITE" id="PS50885">
    <property type="entry name" value="HAMP"/>
    <property type="match status" value="1"/>
</dbReference>
<keyword evidence="5 11" id="KW-0812">Transmembrane</keyword>
<name>A0A2P7UKR8_9BACL</name>
<comment type="caution">
    <text evidence="14">The sequence shown here is derived from an EMBL/GenBank/DDBJ whole genome shotgun (WGS) entry which is preliminary data.</text>
</comment>
<evidence type="ECO:0000256" key="9">
    <source>
        <dbReference type="ARBA" id="ARBA00029447"/>
    </source>
</evidence>
<evidence type="ECO:0000256" key="11">
    <source>
        <dbReference type="SAM" id="Phobius"/>
    </source>
</evidence>
<keyword evidence="8 10" id="KW-0807">Transducer</keyword>
<evidence type="ECO:0000259" key="12">
    <source>
        <dbReference type="PROSITE" id="PS50111"/>
    </source>
</evidence>
<evidence type="ECO:0000256" key="5">
    <source>
        <dbReference type="ARBA" id="ARBA00022692"/>
    </source>
</evidence>
<evidence type="ECO:0000259" key="13">
    <source>
        <dbReference type="PROSITE" id="PS50885"/>
    </source>
</evidence>
<evidence type="ECO:0000256" key="1">
    <source>
        <dbReference type="ARBA" id="ARBA00004651"/>
    </source>
</evidence>
<evidence type="ECO:0000256" key="8">
    <source>
        <dbReference type="ARBA" id="ARBA00023224"/>
    </source>
</evidence>
<dbReference type="OrthoDB" id="243053at2"/>